<dbReference type="InterPro" id="IPR006225">
    <property type="entry name" value="PsdUridine_synth_RluC/D"/>
</dbReference>
<keyword evidence="5 8" id="KW-0694">RNA-binding</keyword>
<feature type="region of interest" description="Disordered" evidence="10">
    <location>
        <begin position="1"/>
        <end position="24"/>
    </location>
</feature>
<dbReference type="InterPro" id="IPR036986">
    <property type="entry name" value="S4_RNA-bd_sf"/>
</dbReference>
<evidence type="ECO:0000256" key="9">
    <source>
        <dbReference type="RuleBase" id="RU362028"/>
    </source>
</evidence>
<evidence type="ECO:0000259" key="11">
    <source>
        <dbReference type="SMART" id="SM00363"/>
    </source>
</evidence>
<organism evidence="12 13">
    <name type="scientific">Woeseia oceani</name>
    <dbReference type="NCBI Taxonomy" id="1548547"/>
    <lineage>
        <taxon>Bacteria</taxon>
        <taxon>Pseudomonadati</taxon>
        <taxon>Pseudomonadota</taxon>
        <taxon>Gammaproteobacteria</taxon>
        <taxon>Woeseiales</taxon>
        <taxon>Woeseiaceae</taxon>
        <taxon>Woeseia</taxon>
    </lineage>
</organism>
<comment type="catalytic activity">
    <reaction evidence="9">
        <text>a uridine in RNA = a pseudouridine in RNA</text>
        <dbReference type="Rhea" id="RHEA:48348"/>
        <dbReference type="Rhea" id="RHEA-COMP:12068"/>
        <dbReference type="Rhea" id="RHEA-COMP:12069"/>
        <dbReference type="ChEBI" id="CHEBI:65314"/>
        <dbReference type="ChEBI" id="CHEBI:65315"/>
    </reaction>
</comment>
<dbReference type="InterPro" id="IPR020103">
    <property type="entry name" value="PsdUridine_synth_cat_dom_sf"/>
</dbReference>
<dbReference type="GO" id="GO:0000455">
    <property type="term" value="P:enzyme-directed rRNA pseudouridine synthesis"/>
    <property type="evidence" value="ECO:0007669"/>
    <property type="project" value="UniProtKB-ARBA"/>
</dbReference>
<evidence type="ECO:0000313" key="13">
    <source>
        <dbReference type="Proteomes" id="UP000092695"/>
    </source>
</evidence>
<comment type="function">
    <text evidence="2">Responsible for synthesis of pseudouridine from uracil at positions 955, 2504 and 2580 in 23S ribosomal RNA.</text>
</comment>
<evidence type="ECO:0000256" key="5">
    <source>
        <dbReference type="ARBA" id="ARBA00022884"/>
    </source>
</evidence>
<dbReference type="SUPFAM" id="SSF55120">
    <property type="entry name" value="Pseudouridine synthase"/>
    <property type="match status" value="1"/>
</dbReference>
<dbReference type="InterPro" id="IPR002942">
    <property type="entry name" value="S4_RNA-bd"/>
</dbReference>
<evidence type="ECO:0000256" key="6">
    <source>
        <dbReference type="ARBA" id="ARBA00023235"/>
    </source>
</evidence>
<dbReference type="AlphaFoldDB" id="A0A193LFI5"/>
<keyword evidence="13" id="KW-1185">Reference proteome</keyword>
<dbReference type="GO" id="GO:0160141">
    <property type="term" value="F:23S rRNA pseudouridine(955/2504/2580) synthase activity"/>
    <property type="evidence" value="ECO:0007669"/>
    <property type="project" value="UniProtKB-EC"/>
</dbReference>
<evidence type="ECO:0000256" key="4">
    <source>
        <dbReference type="ARBA" id="ARBA00022552"/>
    </source>
</evidence>
<dbReference type="PANTHER" id="PTHR21600">
    <property type="entry name" value="MITOCHONDRIAL RNA PSEUDOURIDINE SYNTHASE"/>
    <property type="match status" value="1"/>
</dbReference>
<gene>
    <name evidence="12" type="ORF">BA177_07945</name>
</gene>
<dbReference type="Pfam" id="PF01479">
    <property type="entry name" value="S4"/>
    <property type="match status" value="1"/>
</dbReference>
<dbReference type="CDD" id="cd00165">
    <property type="entry name" value="S4"/>
    <property type="match status" value="1"/>
</dbReference>
<dbReference type="SMART" id="SM00363">
    <property type="entry name" value="S4"/>
    <property type="match status" value="1"/>
</dbReference>
<comment type="catalytic activity">
    <reaction evidence="1">
        <text>uridine(955/2504/2580) in 23S rRNA = pseudouridine(955/2504/2580) in 23S rRNA</text>
        <dbReference type="Rhea" id="RHEA:42528"/>
        <dbReference type="Rhea" id="RHEA-COMP:10099"/>
        <dbReference type="Rhea" id="RHEA-COMP:10100"/>
        <dbReference type="ChEBI" id="CHEBI:65314"/>
        <dbReference type="ChEBI" id="CHEBI:65315"/>
        <dbReference type="EC" id="5.4.99.24"/>
    </reaction>
</comment>
<evidence type="ECO:0000313" key="12">
    <source>
        <dbReference type="EMBL" id="ANO51144.1"/>
    </source>
</evidence>
<dbReference type="PROSITE" id="PS50889">
    <property type="entry name" value="S4"/>
    <property type="match status" value="1"/>
</dbReference>
<evidence type="ECO:0000256" key="1">
    <source>
        <dbReference type="ARBA" id="ARBA00000381"/>
    </source>
</evidence>
<dbReference type="Proteomes" id="UP000092695">
    <property type="component" value="Chromosome"/>
</dbReference>
<keyword evidence="4" id="KW-0698">rRNA processing</keyword>
<evidence type="ECO:0000256" key="8">
    <source>
        <dbReference type="PROSITE-ProRule" id="PRU00182"/>
    </source>
</evidence>
<keyword evidence="6 9" id="KW-0413">Isomerase</keyword>
<dbReference type="KEGG" id="woc:BA177_07945"/>
<dbReference type="NCBIfam" id="TIGR00005">
    <property type="entry name" value="rluA_subfam"/>
    <property type="match status" value="1"/>
</dbReference>
<feature type="compositionally biased region" description="Polar residues" evidence="10">
    <location>
        <begin position="9"/>
        <end position="21"/>
    </location>
</feature>
<dbReference type="OrthoDB" id="9807829at2"/>
<dbReference type="Gene3D" id="3.10.290.10">
    <property type="entry name" value="RNA-binding S4 domain"/>
    <property type="match status" value="1"/>
</dbReference>
<comment type="similarity">
    <text evidence="3 9">Belongs to the pseudouridine synthase RluA family.</text>
</comment>
<dbReference type="CDD" id="cd02869">
    <property type="entry name" value="PseudoU_synth_RluA_like"/>
    <property type="match status" value="1"/>
</dbReference>
<dbReference type="Gene3D" id="3.30.2350.10">
    <property type="entry name" value="Pseudouridine synthase"/>
    <property type="match status" value="1"/>
</dbReference>
<dbReference type="Pfam" id="PF00849">
    <property type="entry name" value="PseudoU_synth_2"/>
    <property type="match status" value="1"/>
</dbReference>
<dbReference type="SUPFAM" id="SSF55174">
    <property type="entry name" value="Alpha-L RNA-binding motif"/>
    <property type="match status" value="1"/>
</dbReference>
<feature type="active site" evidence="7">
    <location>
        <position position="157"/>
    </location>
</feature>
<dbReference type="STRING" id="1548547.BA177_07945"/>
<dbReference type="GO" id="GO:0003723">
    <property type="term" value="F:RNA binding"/>
    <property type="evidence" value="ECO:0007669"/>
    <property type="project" value="UniProtKB-KW"/>
</dbReference>
<dbReference type="RefSeq" id="WP_068615161.1">
    <property type="nucleotide sequence ID" value="NZ_CP016268.1"/>
</dbReference>
<evidence type="ECO:0000256" key="7">
    <source>
        <dbReference type="PIRSR" id="PIRSR606225-1"/>
    </source>
</evidence>
<feature type="domain" description="RNA-binding S4" evidence="11">
    <location>
        <begin position="36"/>
        <end position="94"/>
    </location>
</feature>
<evidence type="ECO:0000256" key="3">
    <source>
        <dbReference type="ARBA" id="ARBA00010876"/>
    </source>
</evidence>
<evidence type="ECO:0000256" key="10">
    <source>
        <dbReference type="SAM" id="MobiDB-lite"/>
    </source>
</evidence>
<dbReference type="PROSITE" id="PS01129">
    <property type="entry name" value="PSI_RLU"/>
    <property type="match status" value="1"/>
</dbReference>
<evidence type="ECO:0000256" key="2">
    <source>
        <dbReference type="ARBA" id="ARBA00002876"/>
    </source>
</evidence>
<proteinExistence type="inferred from homology"/>
<protein>
    <recommendedName>
        <fullName evidence="9">Pseudouridine synthase</fullName>
        <ecNumber evidence="9">5.4.99.-</ecNumber>
    </recommendedName>
</protein>
<dbReference type="EC" id="5.4.99.-" evidence="9"/>
<dbReference type="PANTHER" id="PTHR21600:SF92">
    <property type="entry name" value="RIBOSOMAL LARGE SUBUNIT PSEUDOURIDINE SYNTHASE C"/>
    <property type="match status" value="1"/>
</dbReference>
<dbReference type="EMBL" id="CP016268">
    <property type="protein sequence ID" value="ANO51144.1"/>
    <property type="molecule type" value="Genomic_DNA"/>
</dbReference>
<dbReference type="InterPro" id="IPR006145">
    <property type="entry name" value="PsdUridine_synth_RsuA/RluA"/>
</dbReference>
<reference evidence="12 13" key="1">
    <citation type="submission" date="2016-06" db="EMBL/GenBank/DDBJ databases">
        <title>Complete genome sequence of a deep-branching marine Gamma Proteobacterium Woeseia oceani type strain XK5.</title>
        <authorList>
            <person name="Mu D."/>
            <person name="Du Z."/>
        </authorList>
    </citation>
    <scope>NUCLEOTIDE SEQUENCE [LARGE SCALE GENOMIC DNA]</scope>
    <source>
        <strain evidence="12 13">XK5</strain>
    </source>
</reference>
<name>A0A193LFI5_9GAMM</name>
<dbReference type="InterPro" id="IPR006224">
    <property type="entry name" value="PsdUridine_synth_RluA-like_CS"/>
</dbReference>
<accession>A0A193LFI5</accession>
<sequence>MQPNPPPSTDGNNGAGSSEQSVGVRKVTVAADDTDQRIDNFLRRHLPGVPKSRLYRLLRKGEVRVNGGRVRAEHRLQAGDEVRIPPVRINKDGAPPPRHRVDDLASRVIFEDKYLLVVNKPGGVAVHGGSGISHGVIELLRAARPELKDLSLVHRLDRETSGCLVLAKRRSALRSLHEQFREGRVEKNYLALVPGNWQYGEQVIDAPLLVTHRRNGERHVIIDPEGKPAATKVRLSKTYGIYSLLQCQPETGRTHQIRVHLAAEGFPILCDERYGDPDVNDRAASNGLQRLFLHAQSIAFPDNNGNEQHFTAPLADDLESFLQGRLPSRKKRKPHHLRNK</sequence>
<dbReference type="InterPro" id="IPR050188">
    <property type="entry name" value="RluA_PseudoU_synthase"/>
</dbReference>